<dbReference type="EMBL" id="NAJN01000079">
    <property type="protein sequence ID" value="TKA79916.1"/>
    <property type="molecule type" value="Genomic_DNA"/>
</dbReference>
<dbReference type="STRING" id="331657.A0A4U0XTU8"/>
<feature type="compositionally biased region" description="Acidic residues" evidence="1">
    <location>
        <begin position="396"/>
        <end position="408"/>
    </location>
</feature>
<evidence type="ECO:0000256" key="1">
    <source>
        <dbReference type="SAM" id="MobiDB-lite"/>
    </source>
</evidence>
<sequence>MAHDYDILDGVPAPYGRGSSPIPLSEEAQKMKDSGTGEGESYNGSQEQGTAEELGQSSQEEHIPLTFQIPAQELKNAMQVSRSSGAAFWKHSLYRGPDGRKIKVHYCRNKEDSETVAQLFLNQDTLGFDLEWKPSYATKEKSKEKLLDSPVLTEKVIKEAVSLIQLASEDRIALFHIALHKGGTIDELVAPTLKKIMESPDISKAGVAVGGDATRLRTFLGIQCQGLFELSHLYRLVKFSEKAPRQVNKRLVSLAQQVGECLYLPLHKGDVRSSDWSKVLNWDQTVYAASDAYAGFRLFDVLEQRRKRLNPTPPRPAHLELNLPIRLAQALVDGVSDQTQIEEPTSEETQGGEVAYPTLPMEGLEEDSWTSSRESAENTQEFDVDAVAYPTLPVEGSEDDPLETDVEVEGTTASTTPGDSGLSEVSHAEDGGLASQIDIADTPHAANVSESKFPSTNAEVSIPKPIEVQHAEAWLENWQASLPTDYTPKASKAALRAYALWHHQSLTVPRIASILRAPPLQLTTVATYILEAVRIERLPFDGPRIREPLDVLPVSVHGRYRAVLNKAH</sequence>
<evidence type="ECO:0000313" key="4">
    <source>
        <dbReference type="Proteomes" id="UP000308768"/>
    </source>
</evidence>
<comment type="caution">
    <text evidence="3">The sequence shown here is derived from an EMBL/GenBank/DDBJ whole genome shotgun (WGS) entry which is preliminary data.</text>
</comment>
<dbReference type="InterPro" id="IPR012337">
    <property type="entry name" value="RNaseH-like_sf"/>
</dbReference>
<gene>
    <name evidence="3" type="ORF">B0A49_00992</name>
</gene>
<dbReference type="InterPro" id="IPR052408">
    <property type="entry name" value="Exonuclease_MUT-7-like"/>
</dbReference>
<evidence type="ECO:0000313" key="3">
    <source>
        <dbReference type="EMBL" id="TKA79916.1"/>
    </source>
</evidence>
<accession>A0A4U0XTU8</accession>
<dbReference type="InterPro" id="IPR036397">
    <property type="entry name" value="RNaseH_sf"/>
</dbReference>
<feature type="domain" description="3'-5' exonuclease" evidence="2">
    <location>
        <begin position="106"/>
        <end position="304"/>
    </location>
</feature>
<evidence type="ECO:0000259" key="2">
    <source>
        <dbReference type="Pfam" id="PF01612"/>
    </source>
</evidence>
<dbReference type="PANTHER" id="PTHR47765:SF2">
    <property type="entry name" value="EXONUCLEASE MUT-7 HOMOLOG"/>
    <property type="match status" value="1"/>
</dbReference>
<name>A0A4U0XTU8_9PEZI</name>
<feature type="region of interest" description="Disordered" evidence="1">
    <location>
        <begin position="392"/>
        <end position="427"/>
    </location>
</feature>
<feature type="region of interest" description="Disordered" evidence="1">
    <location>
        <begin position="336"/>
        <end position="359"/>
    </location>
</feature>
<dbReference type="GO" id="GO:0008408">
    <property type="term" value="F:3'-5' exonuclease activity"/>
    <property type="evidence" value="ECO:0007669"/>
    <property type="project" value="InterPro"/>
</dbReference>
<feature type="compositionally biased region" description="Polar residues" evidence="1">
    <location>
        <begin position="336"/>
        <end position="349"/>
    </location>
</feature>
<keyword evidence="4" id="KW-1185">Reference proteome</keyword>
<dbReference type="InterPro" id="IPR002562">
    <property type="entry name" value="3'-5'_exonuclease_dom"/>
</dbReference>
<reference evidence="3 4" key="1">
    <citation type="submission" date="2017-03" db="EMBL/GenBank/DDBJ databases">
        <title>Genomes of endolithic fungi from Antarctica.</title>
        <authorList>
            <person name="Coleine C."/>
            <person name="Masonjones S."/>
            <person name="Stajich J.E."/>
        </authorList>
    </citation>
    <scope>NUCLEOTIDE SEQUENCE [LARGE SCALE GENOMIC DNA]</scope>
    <source>
        <strain evidence="3 4">CCFEE 5187</strain>
    </source>
</reference>
<dbReference type="OrthoDB" id="1920326at2759"/>
<dbReference type="AlphaFoldDB" id="A0A4U0XTU8"/>
<dbReference type="CDD" id="cd06141">
    <property type="entry name" value="WRN_exo"/>
    <property type="match status" value="1"/>
</dbReference>
<organism evidence="3 4">
    <name type="scientific">Cryomyces minteri</name>
    <dbReference type="NCBI Taxonomy" id="331657"/>
    <lineage>
        <taxon>Eukaryota</taxon>
        <taxon>Fungi</taxon>
        <taxon>Dikarya</taxon>
        <taxon>Ascomycota</taxon>
        <taxon>Pezizomycotina</taxon>
        <taxon>Dothideomycetes</taxon>
        <taxon>Dothideomycetes incertae sedis</taxon>
        <taxon>Cryomyces</taxon>
    </lineage>
</organism>
<dbReference type="Proteomes" id="UP000308768">
    <property type="component" value="Unassembled WGS sequence"/>
</dbReference>
<dbReference type="GO" id="GO:0006139">
    <property type="term" value="P:nucleobase-containing compound metabolic process"/>
    <property type="evidence" value="ECO:0007669"/>
    <property type="project" value="InterPro"/>
</dbReference>
<feature type="region of interest" description="Disordered" evidence="1">
    <location>
        <begin position="1"/>
        <end position="58"/>
    </location>
</feature>
<dbReference type="GO" id="GO:0003676">
    <property type="term" value="F:nucleic acid binding"/>
    <property type="evidence" value="ECO:0007669"/>
    <property type="project" value="InterPro"/>
</dbReference>
<dbReference type="PANTHER" id="PTHR47765">
    <property type="entry name" value="3'-5' EXONUCLEASE DOMAIN-CONTAINING PROTEIN"/>
    <property type="match status" value="1"/>
</dbReference>
<protein>
    <recommendedName>
        <fullName evidence="2">3'-5' exonuclease domain-containing protein</fullName>
    </recommendedName>
</protein>
<dbReference type="SUPFAM" id="SSF53098">
    <property type="entry name" value="Ribonuclease H-like"/>
    <property type="match status" value="1"/>
</dbReference>
<dbReference type="Pfam" id="PF01612">
    <property type="entry name" value="DNA_pol_A_exo1"/>
    <property type="match status" value="1"/>
</dbReference>
<dbReference type="Gene3D" id="3.30.420.10">
    <property type="entry name" value="Ribonuclease H-like superfamily/Ribonuclease H"/>
    <property type="match status" value="1"/>
</dbReference>
<proteinExistence type="predicted"/>